<dbReference type="InterPro" id="IPR017947">
    <property type="entry name" value="AryldialkylPase_Zn-BS"/>
</dbReference>
<evidence type="ECO:0000256" key="4">
    <source>
        <dbReference type="PROSITE-ProRule" id="PRU00679"/>
    </source>
</evidence>
<comment type="cofactor">
    <cofactor evidence="3">
        <name>a divalent metal cation</name>
        <dbReference type="ChEBI" id="CHEBI:60240"/>
    </cofactor>
    <text evidence="3">Binds 2 divalent metal cations per subunit.</text>
</comment>
<feature type="binding site" evidence="3">
    <location>
        <position position="26"/>
    </location>
    <ligand>
        <name>a divalent metal cation</name>
        <dbReference type="ChEBI" id="CHEBI:60240"/>
        <label>1</label>
    </ligand>
</feature>
<dbReference type="STRING" id="1630135.DAD186_18260"/>
<dbReference type="EMBL" id="CP044108">
    <property type="protein sequence ID" value="QEU11253.1"/>
    <property type="molecule type" value="Genomic_DNA"/>
</dbReference>
<sequence>MSSEFGHVQTVLGKVHADELGITLPHEHLFNDLSSVLAEPTYEFSTKIIRQEVTPSWQWALKQDPYCCADNVAAKPVDDIVREAEIFQALGGKTIVDATGSAKIGRNPARLKEAAERTGLHVIMATGTYLEKFERADIAGPSVEEIRDRFLEELTNGVEGVFPGLIGEIGVSPAFTDGERAALKGAGLAQAEFGGVALNIHMPGWQRRGDEVLDIVLDECHVDPRKVSLAHSDPSGEDLDYQMRLLKRGVWLEFDMIGLDITFPGEGISPTISQTARTVANLINEGFGDQILLSHDLFLKQMWASKGGNGFTVVPSVFRELLIAHGIDGSVVDGLITTNPQRYLGDAIR</sequence>
<reference evidence="5 7" key="1">
    <citation type="submission" date="2015-06" db="EMBL/GenBank/DDBJ databases">
        <title>Investigation of pathophysiology for high-risk pregnancy and development of treatment modality based on it.</title>
        <authorList>
            <person name="Kim B.-C."/>
            <person name="Lim S."/>
        </authorList>
    </citation>
    <scope>NUCLEOTIDE SEQUENCE [LARGE SCALE GENOMIC DNA]</scope>
    <source>
        <strain evidence="5 7">AD1-86</strain>
    </source>
</reference>
<reference evidence="6 8" key="2">
    <citation type="submission" date="2019-09" db="EMBL/GenBank/DDBJ databases">
        <title>FDA dAtabase for Regulatory Grade micrObial Sequences (FDA-ARGOS): Supporting development and validation of Infectious Disease Dx tests.</title>
        <authorList>
            <person name="Sciortino C."/>
            <person name="Tallon L."/>
            <person name="Sadzewicz L."/>
            <person name="Vavikolanu K."/>
            <person name="Mehta A."/>
            <person name="Aluvathingal J."/>
            <person name="Nadendla S."/>
            <person name="Nandy P."/>
            <person name="Geyer C."/>
            <person name="Yan Y."/>
            <person name="Sichtig H."/>
        </authorList>
    </citation>
    <scope>NUCLEOTIDE SEQUENCE [LARGE SCALE GENOMIC DNA]</scope>
    <source>
        <strain evidence="6 8">FDAARGOS_640</strain>
    </source>
</reference>
<feature type="binding site" evidence="3">
    <location>
        <position position="201"/>
    </location>
    <ligand>
        <name>a divalent metal cation</name>
        <dbReference type="ChEBI" id="CHEBI:60240"/>
        <label>2</label>
    </ligand>
</feature>
<organism evidence="5 7">
    <name type="scientific">Dermabacter vaginalis</name>
    <dbReference type="NCBI Taxonomy" id="1630135"/>
    <lineage>
        <taxon>Bacteria</taxon>
        <taxon>Bacillati</taxon>
        <taxon>Actinomycetota</taxon>
        <taxon>Actinomycetes</taxon>
        <taxon>Micrococcales</taxon>
        <taxon>Dermabacteraceae</taxon>
        <taxon>Dermabacter</taxon>
    </lineage>
</organism>
<dbReference type="Proteomes" id="UP000092596">
    <property type="component" value="Chromosome"/>
</dbReference>
<evidence type="ECO:0000313" key="7">
    <source>
        <dbReference type="Proteomes" id="UP000092596"/>
    </source>
</evidence>
<accession>A0A1B0ZKA3</accession>
<feature type="binding site" evidence="3">
    <location>
        <position position="296"/>
    </location>
    <ligand>
        <name>a divalent metal cation</name>
        <dbReference type="ChEBI" id="CHEBI:60240"/>
        <label>1</label>
    </ligand>
</feature>
<dbReference type="Proteomes" id="UP000323865">
    <property type="component" value="Chromosome"/>
</dbReference>
<feature type="binding site" evidence="3">
    <location>
        <position position="28"/>
    </location>
    <ligand>
        <name>a divalent metal cation</name>
        <dbReference type="ChEBI" id="CHEBI:60240"/>
        <label>1</label>
    </ligand>
</feature>
<feature type="binding site" evidence="3">
    <location>
        <position position="231"/>
    </location>
    <ligand>
        <name>a divalent metal cation</name>
        <dbReference type="ChEBI" id="CHEBI:60240"/>
        <label>2</label>
    </ligand>
</feature>
<name>A0A1B0ZKA3_9MICO</name>
<keyword evidence="1 3" id="KW-0479">Metal-binding</keyword>
<keyword evidence="2" id="KW-0378">Hydrolase</keyword>
<comment type="similarity">
    <text evidence="4">Belongs to the metallo-dependent hydrolases superfamily. Phosphotriesterase family.</text>
</comment>
<dbReference type="AlphaFoldDB" id="A0A1B0ZKA3"/>
<evidence type="ECO:0000256" key="2">
    <source>
        <dbReference type="ARBA" id="ARBA00022801"/>
    </source>
</evidence>
<feature type="binding site" evidence="3">
    <location>
        <position position="168"/>
    </location>
    <ligand>
        <name>a divalent metal cation</name>
        <dbReference type="ChEBI" id="CHEBI:60240"/>
        <label>2</label>
    </ligand>
</feature>
<dbReference type="RefSeq" id="WP_065248375.1">
    <property type="nucleotide sequence ID" value="NZ_CP012117.1"/>
</dbReference>
<gene>
    <name evidence="5" type="ORF">DAD186_18260</name>
    <name evidence="6" type="ORF">FOB48_02310</name>
</gene>
<dbReference type="Pfam" id="PF02126">
    <property type="entry name" value="PTE"/>
    <property type="match status" value="1"/>
</dbReference>
<keyword evidence="8" id="KW-1185">Reference proteome</keyword>
<feature type="binding site" evidence="3">
    <location>
        <position position="168"/>
    </location>
    <ligand>
        <name>a divalent metal cation</name>
        <dbReference type="ChEBI" id="CHEBI:60240"/>
        <label>1</label>
    </ligand>
</feature>
<protein>
    <submittedName>
        <fullName evidence="5 6">Phosphotriesterase</fullName>
    </submittedName>
</protein>
<dbReference type="GO" id="GO:0008270">
    <property type="term" value="F:zinc ion binding"/>
    <property type="evidence" value="ECO:0007669"/>
    <property type="project" value="InterPro"/>
</dbReference>
<dbReference type="PATRIC" id="fig|1630135.4.peg.1825"/>
<evidence type="ECO:0000256" key="3">
    <source>
        <dbReference type="PIRSR" id="PIRSR601559-52"/>
    </source>
</evidence>
<dbReference type="PANTHER" id="PTHR10819:SF3">
    <property type="entry name" value="PHOSPHOTRIESTERASE-RELATED PROTEIN"/>
    <property type="match status" value="1"/>
</dbReference>
<comment type="caution">
    <text evidence="4">Lacks conserved residue(s) required for the propagation of feature annotation.</text>
</comment>
<evidence type="ECO:0000313" key="8">
    <source>
        <dbReference type="Proteomes" id="UP000323865"/>
    </source>
</evidence>
<dbReference type="KEGG" id="dva:DAD186_18260"/>
<dbReference type="InterPro" id="IPR001559">
    <property type="entry name" value="Phosphotriesterase"/>
</dbReference>
<dbReference type="SUPFAM" id="SSF51556">
    <property type="entry name" value="Metallo-dependent hydrolases"/>
    <property type="match status" value="1"/>
</dbReference>
<dbReference type="PROSITE" id="PS51347">
    <property type="entry name" value="PHOSPHOTRIESTERASE_2"/>
    <property type="match status" value="1"/>
</dbReference>
<dbReference type="Gene3D" id="3.20.20.140">
    <property type="entry name" value="Metal-dependent hydrolases"/>
    <property type="match status" value="1"/>
</dbReference>
<evidence type="ECO:0000256" key="1">
    <source>
        <dbReference type="ARBA" id="ARBA00022723"/>
    </source>
</evidence>
<evidence type="ECO:0000313" key="5">
    <source>
        <dbReference type="EMBL" id="ANP28376.1"/>
    </source>
</evidence>
<evidence type="ECO:0000313" key="6">
    <source>
        <dbReference type="EMBL" id="QEU11253.1"/>
    </source>
</evidence>
<dbReference type="PANTHER" id="PTHR10819">
    <property type="entry name" value="PHOSPHOTRIESTERASE-RELATED"/>
    <property type="match status" value="1"/>
</dbReference>
<dbReference type="EMBL" id="CP012117">
    <property type="protein sequence ID" value="ANP28376.1"/>
    <property type="molecule type" value="Genomic_DNA"/>
</dbReference>
<dbReference type="PROSITE" id="PS01322">
    <property type="entry name" value="PHOSPHOTRIESTERASE_1"/>
    <property type="match status" value="1"/>
</dbReference>
<dbReference type="GO" id="GO:0016788">
    <property type="term" value="F:hydrolase activity, acting on ester bonds"/>
    <property type="evidence" value="ECO:0007669"/>
    <property type="project" value="InterPro"/>
</dbReference>
<proteinExistence type="inferred from homology"/>
<dbReference type="InterPro" id="IPR032466">
    <property type="entry name" value="Metal_Hydrolase"/>
</dbReference>